<proteinExistence type="predicted"/>
<dbReference type="OrthoDB" id="9816297at2"/>
<organism evidence="3 4">
    <name type="scientific">Planctopirus hydrillae</name>
    <dbReference type="NCBI Taxonomy" id="1841610"/>
    <lineage>
        <taxon>Bacteria</taxon>
        <taxon>Pseudomonadati</taxon>
        <taxon>Planctomycetota</taxon>
        <taxon>Planctomycetia</taxon>
        <taxon>Planctomycetales</taxon>
        <taxon>Planctomycetaceae</taxon>
        <taxon>Planctopirus</taxon>
    </lineage>
</organism>
<reference evidence="3 4" key="1">
    <citation type="submission" date="2016-05" db="EMBL/GenBank/DDBJ databases">
        <title>Genomic and physiological characterization of Planctopirus sp. isolated from fresh water lake.</title>
        <authorList>
            <person name="Subhash Y."/>
            <person name="Ramana C."/>
        </authorList>
    </citation>
    <scope>NUCLEOTIDE SEQUENCE [LARGE SCALE GENOMIC DNA]</scope>
    <source>
        <strain evidence="3 4">JC280</strain>
    </source>
</reference>
<dbReference type="GO" id="GO:0016887">
    <property type="term" value="F:ATP hydrolysis activity"/>
    <property type="evidence" value="ECO:0007669"/>
    <property type="project" value="TreeGrafter"/>
</dbReference>
<sequence length="319" mass="34746">MTLPLTITESETLAIPCDQATGLRSLKAQSGIAWFKGQQDVALSESRCRVIVVTSGKGGVGKSTYALNLAVALGEMGQRVLLLDAAEGVSHLDLMCGLHSYWNLEHVGSGARQLAEVILNCPGNVKLLTGCRLLLQPELIPAPLRTFFIEQLAQLEKSCDTLIVDAGTASFPVVYPFVKAADRIDLITTPEPTSIANTYAVLKHLSVRCQNSAGILITSCHEDQHAEAIFERLARTSRTFLQYGIEKLGKLGYHEDVITSIGSRTPFVLKTSCPVSAQIRRFAGKWATRSFAPRKSFFRLVLSETEEKAMNCIHATAIT</sequence>
<dbReference type="SUPFAM" id="SSF52540">
    <property type="entry name" value="P-loop containing nucleoside triphosphate hydrolases"/>
    <property type="match status" value="1"/>
</dbReference>
<dbReference type="Pfam" id="PF10609">
    <property type="entry name" value="ParA"/>
    <property type="match status" value="1"/>
</dbReference>
<keyword evidence="2" id="KW-0067">ATP-binding</keyword>
<dbReference type="GO" id="GO:0005829">
    <property type="term" value="C:cytosol"/>
    <property type="evidence" value="ECO:0007669"/>
    <property type="project" value="TreeGrafter"/>
</dbReference>
<evidence type="ECO:0000256" key="1">
    <source>
        <dbReference type="ARBA" id="ARBA00022741"/>
    </source>
</evidence>
<gene>
    <name evidence="3" type="ORF">A6X21_05325</name>
</gene>
<dbReference type="GO" id="GO:0005524">
    <property type="term" value="F:ATP binding"/>
    <property type="evidence" value="ECO:0007669"/>
    <property type="project" value="UniProtKB-KW"/>
</dbReference>
<dbReference type="Proteomes" id="UP000094828">
    <property type="component" value="Unassembled WGS sequence"/>
</dbReference>
<dbReference type="InterPro" id="IPR027417">
    <property type="entry name" value="P-loop_NTPase"/>
</dbReference>
<evidence type="ECO:0000256" key="2">
    <source>
        <dbReference type="ARBA" id="ARBA00022840"/>
    </source>
</evidence>
<dbReference type="RefSeq" id="WP_068848188.1">
    <property type="nucleotide sequence ID" value="NZ_LYDR01000099.1"/>
</dbReference>
<dbReference type="Gene3D" id="3.40.50.300">
    <property type="entry name" value="P-loop containing nucleotide triphosphate hydrolases"/>
    <property type="match status" value="1"/>
</dbReference>
<dbReference type="PANTHER" id="PTHR43384">
    <property type="entry name" value="SEPTUM SITE-DETERMINING PROTEIN MIND HOMOLOG, CHLOROPLASTIC-RELATED"/>
    <property type="match status" value="1"/>
</dbReference>
<dbReference type="STRING" id="1841610.A6X21_05325"/>
<dbReference type="GO" id="GO:0051782">
    <property type="term" value="P:negative regulation of cell division"/>
    <property type="evidence" value="ECO:0007669"/>
    <property type="project" value="TreeGrafter"/>
</dbReference>
<dbReference type="PANTHER" id="PTHR43384:SF4">
    <property type="entry name" value="CELLULOSE BIOSYNTHESIS PROTEIN BCSQ-RELATED"/>
    <property type="match status" value="1"/>
</dbReference>
<dbReference type="AlphaFoldDB" id="A0A1C3EC97"/>
<comment type="caution">
    <text evidence="3">The sequence shown here is derived from an EMBL/GenBank/DDBJ whole genome shotgun (WGS) entry which is preliminary data.</text>
</comment>
<evidence type="ECO:0000313" key="3">
    <source>
        <dbReference type="EMBL" id="ODA30851.1"/>
    </source>
</evidence>
<dbReference type="InterPro" id="IPR033756">
    <property type="entry name" value="YlxH/NBP35"/>
</dbReference>
<accession>A0A1C3EC97</accession>
<evidence type="ECO:0000313" key="4">
    <source>
        <dbReference type="Proteomes" id="UP000094828"/>
    </source>
</evidence>
<keyword evidence="4" id="KW-1185">Reference proteome</keyword>
<protein>
    <submittedName>
        <fullName evidence="3">Uncharacterized protein</fullName>
    </submittedName>
</protein>
<keyword evidence="1" id="KW-0547">Nucleotide-binding</keyword>
<name>A0A1C3EC97_9PLAN</name>
<dbReference type="InterPro" id="IPR050625">
    <property type="entry name" value="ParA/MinD_ATPase"/>
</dbReference>
<dbReference type="EMBL" id="LYDR01000099">
    <property type="protein sequence ID" value="ODA30851.1"/>
    <property type="molecule type" value="Genomic_DNA"/>
</dbReference>
<dbReference type="GO" id="GO:0009898">
    <property type="term" value="C:cytoplasmic side of plasma membrane"/>
    <property type="evidence" value="ECO:0007669"/>
    <property type="project" value="TreeGrafter"/>
</dbReference>